<sequence>MHARNAGIVTCLDGIARAASGTIGAPHAAMSNWLTGAPNQGPFSSIIAMTSGNRAAPNAAAFIHLSPTPVGGCQGSTVQVVPTARSCGAMQAEFSKEGRTIANLAGIPVLLRATGERYLLLQAPGGCVIVSINLLATGPAQLAAPGPGAATAPAPASAGPR</sequence>
<gene>
    <name evidence="1" type="ORF">RKE40_23265</name>
</gene>
<evidence type="ECO:0000313" key="1">
    <source>
        <dbReference type="EMBL" id="MDU0342829.1"/>
    </source>
</evidence>
<dbReference type="RefSeq" id="WP_316020589.1">
    <property type="nucleotide sequence ID" value="NZ_JAWDID010000050.1"/>
</dbReference>
<protein>
    <submittedName>
        <fullName evidence="1">Uncharacterized protein</fullName>
    </submittedName>
</protein>
<dbReference type="Proteomes" id="UP001254257">
    <property type="component" value="Unassembled WGS sequence"/>
</dbReference>
<reference evidence="1 2" key="1">
    <citation type="submission" date="2023-09" db="EMBL/GenBank/DDBJ databases">
        <title>Whole genome shotgun sequencing (WGS) of Bosea sp. ZW T0_25, isolated from stored onions (Allium cepa).</title>
        <authorList>
            <person name="Stoll D.A."/>
            <person name="Huch M."/>
        </authorList>
    </citation>
    <scope>NUCLEOTIDE SEQUENCE [LARGE SCALE GENOMIC DNA]</scope>
    <source>
        <strain evidence="1 2">ZW T0_25</strain>
    </source>
</reference>
<dbReference type="EMBL" id="JAWDID010000050">
    <property type="protein sequence ID" value="MDU0342829.1"/>
    <property type="molecule type" value="Genomic_DNA"/>
</dbReference>
<organism evidence="1 2">
    <name type="scientific">Bosea rubneri</name>
    <dbReference type="NCBI Taxonomy" id="3075434"/>
    <lineage>
        <taxon>Bacteria</taxon>
        <taxon>Pseudomonadati</taxon>
        <taxon>Pseudomonadota</taxon>
        <taxon>Alphaproteobacteria</taxon>
        <taxon>Hyphomicrobiales</taxon>
        <taxon>Boseaceae</taxon>
        <taxon>Bosea</taxon>
    </lineage>
</organism>
<name>A0ABU3SDI0_9HYPH</name>
<accession>A0ABU3SDI0</accession>
<proteinExistence type="predicted"/>
<comment type="caution">
    <text evidence="1">The sequence shown here is derived from an EMBL/GenBank/DDBJ whole genome shotgun (WGS) entry which is preliminary data.</text>
</comment>
<keyword evidence="2" id="KW-1185">Reference proteome</keyword>
<evidence type="ECO:0000313" key="2">
    <source>
        <dbReference type="Proteomes" id="UP001254257"/>
    </source>
</evidence>